<dbReference type="InterPro" id="IPR041588">
    <property type="entry name" value="Integrase_H2C2"/>
</dbReference>
<dbReference type="CDD" id="cd09274">
    <property type="entry name" value="RNase_HI_RT_Ty3"/>
    <property type="match status" value="1"/>
</dbReference>
<dbReference type="InterPro" id="IPR001969">
    <property type="entry name" value="Aspartic_peptidase_AS"/>
</dbReference>
<dbReference type="InterPro" id="IPR043128">
    <property type="entry name" value="Rev_trsase/Diguanyl_cyclase"/>
</dbReference>
<dbReference type="Pfam" id="PF00078">
    <property type="entry name" value="RVT_1"/>
    <property type="match status" value="1"/>
</dbReference>
<keyword evidence="6" id="KW-0378">Hydrolase</keyword>
<protein>
    <recommendedName>
        <fullName evidence="1">RNA-directed DNA polymerase</fullName>
        <ecNumber evidence="1">2.7.7.49</ecNumber>
    </recommendedName>
</protein>
<feature type="region of interest" description="Disordered" evidence="12">
    <location>
        <begin position="24"/>
        <end position="68"/>
    </location>
</feature>
<dbReference type="PROSITE" id="PS50994">
    <property type="entry name" value="INTEGRASE"/>
    <property type="match status" value="1"/>
</dbReference>
<feature type="compositionally biased region" description="Low complexity" evidence="12">
    <location>
        <begin position="41"/>
        <end position="63"/>
    </location>
</feature>
<sequence length="1488" mass="166309">MEEAYHMVHGGGNGIVNNQTLEYAAPPPIEEPPPPTPNPYYDPAAESLSSLTGGHHGSPAPSHHSTEDDDVAVHDELGFFSPSSPVCVRCPPECDKENQAPAPVEAPTYLDLDNEKTTRCYSNTIKSNNGTLGAKRRRVPEWETEEAVLSILPKKARRADTDDDHADDSVFLDDHELEHAAAAAAAAAAASLLVDSATEHGVTSVGGGPNGSTTMEIDRITSLVSIFSFGGLGGGPGSDCGAGSLGAKLGRSSSTPDLCSAQAKEVDSLQQRPFLAMTETIIKRFGESDEEKLNKLLGPLEIGDRPPSELLRDIQRLAGPDVPNNIIRGIWLRKLPSYTQQILQVSDTEDISKLADMADKIQAVRTPAICSISTPTTPDSTGLSSLRRQIEILTASVDRLMSRRPRSHVRSRSHSRQRSDSSSRTEQSQSRICYFHRKFKDQARKSAVAEDVMKSSRLLITDKRSNLTFLVDSGSDLSIIPAQRSDLINLSSLTLFAANQTKINTFGRRLLLLDFGLRRVFPFIFTVANVARPILGADFLNNFGLLVDIKNSRLIDPRTSLTTPASTIMHGSFGISSVDNKIPTDVAALIKKYNIMRNNLESPIQPKVFHHIVTTGPPCFARPRRLAPDKLRVAKDEFEYMLQMGICRPSSSPWASPLHLARKKTGDWRPCGDYRRLNSQTVADRYPLPNIQDCTLALHGSSVFSKLDLERAFMHLPVHPDDVPKTAVTTPFGMFEFMKMPFGLRNASQTFQRFVDSIVRDLPFIYTYIDDWLIFSKSRAEHLRHLDIVLQRLHDHGLSINVEKCQFLQDSIDFLGYTISSKGISPMKDKVSAIESYPRPKTVAELKRFLGMINFYHRFCPHLADIQASLHISSTKNDQRPVEWNSDMLEAFEKCKQTLSADTLLVFPDPDATLSIMCDASQTAIGGAIHQTKNDRLYPLAFFSRKLRPAELNYSTYDRELLSIHETIRHFNYILEGRTFSIYTDHRPLIYAFTKSSEKMSPRQIRHLSYISQFSTDIRHVKGLENTPADALSRVDSILKSPILPTDIASAQNSDEELANLLSSNSTSLRLQRLRLDNCTLICDTSRGIIRPFVPTPLRAVIFKHFHGISHPGARATARLISERFVWPSMQKDIKHWSRHCHHCQSSKIHRHEKSPLVPFLKPDARFACIHIDVVGPLPNSNGFVYLLTCIDRFTKWIEALPMIDQTAATVATTFFNGWVSRFGTPITVVADRGRNFESSLFHQVSSLLGIEIRHTTSYHPQCNGLVERSHRSIKAALMSRLEDSRSDWYYELPIVLLGLRSVVKPDIGATPSELVYGTTLRLPGELLEKSTENVNAPTIDYVVKLRSLFDRVRPADTNWHSSQKVFNNPALNTASHVYLRFDGVRHSLQRPYTGPYRVLRRTPKTFDILINNKRSTVSRDRLKPAFVLPDQMDQASSPTPSLPNRSRSPTPEPEATPLPNTPALPRSTTTRSGRRVRFPSALSDFTI</sequence>
<dbReference type="InterPro" id="IPR012337">
    <property type="entry name" value="RNaseH-like_sf"/>
</dbReference>
<dbReference type="SUPFAM" id="SSF53098">
    <property type="entry name" value="Ribonuclease H-like"/>
    <property type="match status" value="1"/>
</dbReference>
<feature type="region of interest" description="Disordered" evidence="12">
    <location>
        <begin position="1422"/>
        <end position="1488"/>
    </location>
</feature>
<dbReference type="InterPro" id="IPR036397">
    <property type="entry name" value="RNaseH_sf"/>
</dbReference>
<evidence type="ECO:0000256" key="2">
    <source>
        <dbReference type="ARBA" id="ARBA00022679"/>
    </source>
</evidence>
<evidence type="ECO:0000256" key="12">
    <source>
        <dbReference type="SAM" id="MobiDB-lite"/>
    </source>
</evidence>
<dbReference type="InterPro" id="IPR043502">
    <property type="entry name" value="DNA/RNA_pol_sf"/>
</dbReference>
<dbReference type="Pfam" id="PF17921">
    <property type="entry name" value="Integrase_H2C2"/>
    <property type="match status" value="1"/>
</dbReference>
<dbReference type="InterPro" id="IPR001584">
    <property type="entry name" value="Integrase_cat-core"/>
</dbReference>
<organism evidence="15 16">
    <name type="scientific">Nesidiocoris tenuis</name>
    <dbReference type="NCBI Taxonomy" id="355587"/>
    <lineage>
        <taxon>Eukaryota</taxon>
        <taxon>Metazoa</taxon>
        <taxon>Ecdysozoa</taxon>
        <taxon>Arthropoda</taxon>
        <taxon>Hexapoda</taxon>
        <taxon>Insecta</taxon>
        <taxon>Pterygota</taxon>
        <taxon>Neoptera</taxon>
        <taxon>Paraneoptera</taxon>
        <taxon>Hemiptera</taxon>
        <taxon>Heteroptera</taxon>
        <taxon>Panheteroptera</taxon>
        <taxon>Cimicomorpha</taxon>
        <taxon>Miridae</taxon>
        <taxon>Dicyphina</taxon>
        <taxon>Nesidiocoris</taxon>
    </lineage>
</organism>
<dbReference type="Gene3D" id="3.10.10.10">
    <property type="entry name" value="HIV Type 1 Reverse Transcriptase, subunit A, domain 1"/>
    <property type="match status" value="1"/>
</dbReference>
<evidence type="ECO:0000313" key="15">
    <source>
        <dbReference type="EMBL" id="CAB0010183.1"/>
    </source>
</evidence>
<dbReference type="FunFam" id="3.30.70.270:FF:000020">
    <property type="entry name" value="Transposon Tf2-6 polyprotein-like Protein"/>
    <property type="match status" value="1"/>
</dbReference>
<dbReference type="Gene3D" id="3.30.70.270">
    <property type="match status" value="2"/>
</dbReference>
<dbReference type="PROSITE" id="PS00141">
    <property type="entry name" value="ASP_PROTEASE"/>
    <property type="match status" value="1"/>
</dbReference>
<feature type="domain" description="Integrase catalytic" evidence="14">
    <location>
        <begin position="1155"/>
        <end position="1320"/>
    </location>
</feature>
<evidence type="ECO:0000256" key="3">
    <source>
        <dbReference type="ARBA" id="ARBA00022695"/>
    </source>
</evidence>
<dbReference type="PANTHER" id="PTHR37984">
    <property type="entry name" value="PROTEIN CBG26694"/>
    <property type="match status" value="1"/>
</dbReference>
<dbReference type="Gene3D" id="2.40.70.10">
    <property type="entry name" value="Acid Proteases"/>
    <property type="match status" value="1"/>
</dbReference>
<evidence type="ECO:0000259" key="14">
    <source>
        <dbReference type="PROSITE" id="PS50994"/>
    </source>
</evidence>
<feature type="domain" description="Reverse transcriptase" evidence="13">
    <location>
        <begin position="642"/>
        <end position="819"/>
    </location>
</feature>
<dbReference type="Pfam" id="PF00665">
    <property type="entry name" value="rve"/>
    <property type="match status" value="1"/>
</dbReference>
<keyword evidence="10" id="KW-0695">RNA-directed DNA polymerase</keyword>
<evidence type="ECO:0000256" key="9">
    <source>
        <dbReference type="ARBA" id="ARBA00022908"/>
    </source>
</evidence>
<feature type="region of interest" description="Disordered" evidence="12">
    <location>
        <begin position="401"/>
        <end position="429"/>
    </location>
</feature>
<keyword evidence="8" id="KW-0694">RNA-binding</keyword>
<dbReference type="InterPro" id="IPR041577">
    <property type="entry name" value="RT_RNaseH_2"/>
</dbReference>
<name>A0A6H5GZJ7_9HEMI</name>
<keyword evidence="3" id="KW-0548">Nucleotidyltransferase</keyword>
<keyword evidence="4" id="KW-0540">Nuclease</keyword>
<dbReference type="InterPro" id="IPR000477">
    <property type="entry name" value="RT_dom"/>
</dbReference>
<dbReference type="SUPFAM" id="SSF56672">
    <property type="entry name" value="DNA/RNA polymerases"/>
    <property type="match status" value="1"/>
</dbReference>
<reference evidence="15 16" key="1">
    <citation type="submission" date="2020-02" db="EMBL/GenBank/DDBJ databases">
        <authorList>
            <person name="Ferguson B K."/>
        </authorList>
    </citation>
    <scope>NUCLEOTIDE SEQUENCE [LARGE SCALE GENOMIC DNA]</scope>
</reference>
<dbReference type="GO" id="GO:0015074">
    <property type="term" value="P:DNA integration"/>
    <property type="evidence" value="ECO:0007669"/>
    <property type="project" value="UniProtKB-KW"/>
</dbReference>
<evidence type="ECO:0000256" key="6">
    <source>
        <dbReference type="ARBA" id="ARBA00022801"/>
    </source>
</evidence>
<evidence type="ECO:0000313" key="16">
    <source>
        <dbReference type="Proteomes" id="UP000479000"/>
    </source>
</evidence>
<dbReference type="Gene3D" id="1.10.340.70">
    <property type="match status" value="1"/>
</dbReference>
<dbReference type="FunFam" id="3.30.420.10:FF:000032">
    <property type="entry name" value="Retrovirus-related Pol polyprotein from transposon 297-like Protein"/>
    <property type="match status" value="1"/>
</dbReference>
<dbReference type="GO" id="GO:0004190">
    <property type="term" value="F:aspartic-type endopeptidase activity"/>
    <property type="evidence" value="ECO:0007669"/>
    <property type="project" value="InterPro"/>
</dbReference>
<dbReference type="Proteomes" id="UP000479000">
    <property type="component" value="Unassembled WGS sequence"/>
</dbReference>
<dbReference type="GO" id="GO:0003723">
    <property type="term" value="F:RNA binding"/>
    <property type="evidence" value="ECO:0007669"/>
    <property type="project" value="UniProtKB-KW"/>
</dbReference>
<dbReference type="PROSITE" id="PS50878">
    <property type="entry name" value="RT_POL"/>
    <property type="match status" value="1"/>
</dbReference>
<dbReference type="GO" id="GO:0006508">
    <property type="term" value="P:proteolysis"/>
    <property type="evidence" value="ECO:0007669"/>
    <property type="project" value="InterPro"/>
</dbReference>
<dbReference type="FunFam" id="3.10.20.370:FF:000001">
    <property type="entry name" value="Retrovirus-related Pol polyprotein from transposon 17.6-like protein"/>
    <property type="match status" value="1"/>
</dbReference>
<dbReference type="PANTHER" id="PTHR37984:SF5">
    <property type="entry name" value="PROTEIN NYNRIN-LIKE"/>
    <property type="match status" value="1"/>
</dbReference>
<evidence type="ECO:0000256" key="1">
    <source>
        <dbReference type="ARBA" id="ARBA00012493"/>
    </source>
</evidence>
<feature type="compositionally biased region" description="Pro residues" evidence="12">
    <location>
        <begin position="1451"/>
        <end position="1463"/>
    </location>
</feature>
<dbReference type="EMBL" id="CADCXU010022857">
    <property type="protein sequence ID" value="CAB0010183.1"/>
    <property type="molecule type" value="Genomic_DNA"/>
</dbReference>
<dbReference type="InterPro" id="IPR050951">
    <property type="entry name" value="Retrovirus_Pol_polyprotein"/>
</dbReference>
<keyword evidence="7" id="KW-0460">Magnesium</keyword>
<keyword evidence="9" id="KW-0229">DNA integration</keyword>
<evidence type="ECO:0000256" key="11">
    <source>
        <dbReference type="ARBA" id="ARBA00023268"/>
    </source>
</evidence>
<dbReference type="CDD" id="cd01647">
    <property type="entry name" value="RT_LTR"/>
    <property type="match status" value="1"/>
</dbReference>
<proteinExistence type="predicted"/>
<dbReference type="SUPFAM" id="SSF50630">
    <property type="entry name" value="Acid proteases"/>
    <property type="match status" value="1"/>
</dbReference>
<dbReference type="OrthoDB" id="6358394at2759"/>
<dbReference type="EC" id="2.7.7.49" evidence="1"/>
<keyword evidence="2" id="KW-0808">Transferase</keyword>
<feature type="compositionally biased region" description="Basic residues" evidence="12">
    <location>
        <begin position="402"/>
        <end position="416"/>
    </location>
</feature>
<dbReference type="GO" id="GO:0042575">
    <property type="term" value="C:DNA polymerase complex"/>
    <property type="evidence" value="ECO:0007669"/>
    <property type="project" value="UniProtKB-ARBA"/>
</dbReference>
<evidence type="ECO:0000256" key="10">
    <source>
        <dbReference type="ARBA" id="ARBA00022918"/>
    </source>
</evidence>
<evidence type="ECO:0000256" key="4">
    <source>
        <dbReference type="ARBA" id="ARBA00022722"/>
    </source>
</evidence>
<keyword evidence="5" id="KW-0255">Endonuclease</keyword>
<dbReference type="GO" id="GO:0003964">
    <property type="term" value="F:RNA-directed DNA polymerase activity"/>
    <property type="evidence" value="ECO:0007669"/>
    <property type="project" value="UniProtKB-KW"/>
</dbReference>
<accession>A0A6H5GZJ7</accession>
<evidence type="ECO:0000259" key="13">
    <source>
        <dbReference type="PROSITE" id="PS50878"/>
    </source>
</evidence>
<dbReference type="GO" id="GO:0004519">
    <property type="term" value="F:endonuclease activity"/>
    <property type="evidence" value="ECO:0007669"/>
    <property type="project" value="UniProtKB-KW"/>
</dbReference>
<dbReference type="Pfam" id="PF17919">
    <property type="entry name" value="RT_RNaseH_2"/>
    <property type="match status" value="1"/>
</dbReference>
<evidence type="ECO:0000256" key="7">
    <source>
        <dbReference type="ARBA" id="ARBA00022842"/>
    </source>
</evidence>
<evidence type="ECO:0000256" key="5">
    <source>
        <dbReference type="ARBA" id="ARBA00022759"/>
    </source>
</evidence>
<feature type="compositionally biased region" description="Polar residues" evidence="12">
    <location>
        <begin position="1434"/>
        <end position="1450"/>
    </location>
</feature>
<gene>
    <name evidence="15" type="ORF">NTEN_LOCUS15234</name>
</gene>
<feature type="compositionally biased region" description="Pro residues" evidence="12">
    <location>
        <begin position="25"/>
        <end position="40"/>
    </location>
</feature>
<keyword evidence="16" id="KW-1185">Reference proteome</keyword>
<dbReference type="Gene3D" id="3.30.420.10">
    <property type="entry name" value="Ribonuclease H-like superfamily/Ribonuclease H"/>
    <property type="match status" value="1"/>
</dbReference>
<dbReference type="FunFam" id="2.40.70.10:FF:000130">
    <property type="entry name" value="Retrovirus-related Pol polyprotein from transposon opus-like Protein"/>
    <property type="match status" value="1"/>
</dbReference>
<keyword evidence="11" id="KW-0511">Multifunctional enzyme</keyword>
<evidence type="ECO:0000256" key="8">
    <source>
        <dbReference type="ARBA" id="ARBA00022884"/>
    </source>
</evidence>
<dbReference type="InterPro" id="IPR021109">
    <property type="entry name" value="Peptidase_aspartic_dom_sf"/>
</dbReference>